<sequence>MSKMVPSRKGPKGATVQLIIASDAVLSNESREPRVRFTPDEKEKLPLSKGNSPLWVTSLVYCFHFREYSRNIGHTYKAFEYDLRGTRLSISTVPWILSSFPSSARIAFENLRAAKVEWRVNNLELPVDGALEGLSFEPTTLRLVAHDVIVLRTFSAGQRYTLVGEAACFRSSAALIAFQVGGSGRAMEKWGITARRKLPYRSSIFSISLIVIKSRAIKSSTFEGFHF</sequence>
<dbReference type="EMBL" id="JAHYIQ010000001">
    <property type="protein sequence ID" value="KAK1136031.1"/>
    <property type="molecule type" value="Genomic_DNA"/>
</dbReference>
<keyword evidence="2" id="KW-1185">Reference proteome</keyword>
<dbReference type="AlphaFoldDB" id="A0AA40GDV5"/>
<protein>
    <submittedName>
        <fullName evidence="1">Uncharacterized protein</fullName>
    </submittedName>
</protein>
<gene>
    <name evidence="1" type="ORF">K0M31_000600</name>
</gene>
<accession>A0AA40GDV5</accession>
<evidence type="ECO:0000313" key="2">
    <source>
        <dbReference type="Proteomes" id="UP001177670"/>
    </source>
</evidence>
<evidence type="ECO:0000313" key="1">
    <source>
        <dbReference type="EMBL" id="KAK1136031.1"/>
    </source>
</evidence>
<organism evidence="1 2">
    <name type="scientific">Melipona bicolor</name>
    <dbReference type="NCBI Taxonomy" id="60889"/>
    <lineage>
        <taxon>Eukaryota</taxon>
        <taxon>Metazoa</taxon>
        <taxon>Ecdysozoa</taxon>
        <taxon>Arthropoda</taxon>
        <taxon>Hexapoda</taxon>
        <taxon>Insecta</taxon>
        <taxon>Pterygota</taxon>
        <taxon>Neoptera</taxon>
        <taxon>Endopterygota</taxon>
        <taxon>Hymenoptera</taxon>
        <taxon>Apocrita</taxon>
        <taxon>Aculeata</taxon>
        <taxon>Apoidea</taxon>
        <taxon>Anthophila</taxon>
        <taxon>Apidae</taxon>
        <taxon>Melipona</taxon>
    </lineage>
</organism>
<name>A0AA40GDV5_9HYME</name>
<proteinExistence type="predicted"/>
<reference evidence="1" key="1">
    <citation type="submission" date="2021-10" db="EMBL/GenBank/DDBJ databases">
        <title>Melipona bicolor Genome sequencing and assembly.</title>
        <authorList>
            <person name="Araujo N.S."/>
            <person name="Arias M.C."/>
        </authorList>
    </citation>
    <scope>NUCLEOTIDE SEQUENCE</scope>
    <source>
        <strain evidence="1">USP_2M_L1-L4_2017</strain>
        <tissue evidence="1">Whole body</tissue>
    </source>
</reference>
<dbReference type="Proteomes" id="UP001177670">
    <property type="component" value="Unassembled WGS sequence"/>
</dbReference>
<comment type="caution">
    <text evidence="1">The sequence shown here is derived from an EMBL/GenBank/DDBJ whole genome shotgun (WGS) entry which is preliminary data.</text>
</comment>